<proteinExistence type="predicted"/>
<dbReference type="PROSITE" id="PS50110">
    <property type="entry name" value="RESPONSE_REGULATORY"/>
    <property type="match status" value="1"/>
</dbReference>
<dbReference type="CDD" id="cd17532">
    <property type="entry name" value="REC_LytTR_AlgR-like"/>
    <property type="match status" value="1"/>
</dbReference>
<dbReference type="SMART" id="SM00850">
    <property type="entry name" value="LytTR"/>
    <property type="match status" value="1"/>
</dbReference>
<evidence type="ECO:0000259" key="3">
    <source>
        <dbReference type="PROSITE" id="PS50930"/>
    </source>
</evidence>
<feature type="domain" description="Response regulatory" evidence="2">
    <location>
        <begin position="3"/>
        <end position="117"/>
    </location>
</feature>
<dbReference type="EMBL" id="MCIB01000017">
    <property type="protein sequence ID" value="RKD31562.1"/>
    <property type="molecule type" value="Genomic_DNA"/>
</dbReference>
<keyword evidence="5" id="KW-1185">Reference proteome</keyword>
<dbReference type="Gene3D" id="3.40.50.2300">
    <property type="match status" value="1"/>
</dbReference>
<dbReference type="InterPro" id="IPR001789">
    <property type="entry name" value="Sig_transdc_resp-reg_receiver"/>
</dbReference>
<dbReference type="PANTHER" id="PTHR37299">
    <property type="entry name" value="TRANSCRIPTIONAL REGULATOR-RELATED"/>
    <property type="match status" value="1"/>
</dbReference>
<evidence type="ECO:0000313" key="5">
    <source>
        <dbReference type="Proteomes" id="UP000284177"/>
    </source>
</evidence>
<gene>
    <name evidence="4" type="ORF">BET03_12400</name>
</gene>
<comment type="caution">
    <text evidence="4">The sequence shown here is derived from an EMBL/GenBank/DDBJ whole genome shotgun (WGS) entry which is preliminary data.</text>
</comment>
<feature type="domain" description="HTH LytTR-type" evidence="3">
    <location>
        <begin position="148"/>
        <end position="253"/>
    </location>
</feature>
<dbReference type="FunFam" id="3.40.50.2300:FF:000051">
    <property type="entry name" value="Two-component response regulator yehT"/>
    <property type="match status" value="1"/>
</dbReference>
<dbReference type="Gene3D" id="2.40.50.40">
    <property type="match status" value="1"/>
</dbReference>
<organism evidence="4 5">
    <name type="scientific">Thermohalobacter berrensis</name>
    <dbReference type="NCBI Taxonomy" id="99594"/>
    <lineage>
        <taxon>Bacteria</taxon>
        <taxon>Bacillati</taxon>
        <taxon>Bacillota</taxon>
        <taxon>Tissierellia</taxon>
        <taxon>Tissierellales</taxon>
        <taxon>Thermohalobacteraceae</taxon>
        <taxon>Thermohalobacter</taxon>
    </lineage>
</organism>
<dbReference type="Pfam" id="PF04397">
    <property type="entry name" value="LytTR"/>
    <property type="match status" value="1"/>
</dbReference>
<dbReference type="SUPFAM" id="SSF52172">
    <property type="entry name" value="CheY-like"/>
    <property type="match status" value="1"/>
</dbReference>
<protein>
    <submittedName>
        <fullName evidence="4">DNA-binding response regulator</fullName>
    </submittedName>
</protein>
<dbReference type="InterPro" id="IPR007492">
    <property type="entry name" value="LytTR_DNA-bd_dom"/>
</dbReference>
<evidence type="ECO:0000313" key="4">
    <source>
        <dbReference type="EMBL" id="RKD31562.1"/>
    </source>
</evidence>
<dbReference type="PANTHER" id="PTHR37299:SF1">
    <property type="entry name" value="STAGE 0 SPORULATION PROTEIN A HOMOLOG"/>
    <property type="match status" value="1"/>
</dbReference>
<accession>A0A419T288</accession>
<dbReference type="Gene3D" id="2.20.25.10">
    <property type="match status" value="1"/>
</dbReference>
<dbReference type="Pfam" id="PF00072">
    <property type="entry name" value="Response_reg"/>
    <property type="match status" value="1"/>
</dbReference>
<dbReference type="RefSeq" id="WP_120169290.1">
    <property type="nucleotide sequence ID" value="NZ_MCIB01000017.1"/>
</dbReference>
<dbReference type="AlphaFoldDB" id="A0A419T288"/>
<dbReference type="InterPro" id="IPR046947">
    <property type="entry name" value="LytR-like"/>
</dbReference>
<keyword evidence="1" id="KW-0597">Phosphoprotein</keyword>
<name>A0A419T288_9FIRM</name>
<sequence>MLKAIIVDDEMPAREELKFLLKEFNEIDIIGEASNGVEAIKLNEKLRPDLIFLDIQMPQITGIEVAEKVLDSTHVPLIIFVTAFDQFAIKAFEVNAIDYLLKPLCKERLEKSIKKAINLYKAKNYDYENKLEKLIKEIKGRNEKVDKISVYKNGRLIPLDLDEIIYATVKEKNTVIVSTKGEFETNNTLSQLQEKLKNHNFFRSHRSFLVNLDFIEEIEPWFNSTYQVKLKNNKEKIPVSRNHCKEFRKLMNID</sequence>
<dbReference type="GO" id="GO:0000156">
    <property type="term" value="F:phosphorelay response regulator activity"/>
    <property type="evidence" value="ECO:0007669"/>
    <property type="project" value="InterPro"/>
</dbReference>
<dbReference type="GO" id="GO:0003677">
    <property type="term" value="F:DNA binding"/>
    <property type="evidence" value="ECO:0007669"/>
    <property type="project" value="UniProtKB-KW"/>
</dbReference>
<keyword evidence="4" id="KW-0238">DNA-binding</keyword>
<dbReference type="PROSITE" id="PS50930">
    <property type="entry name" value="HTH_LYTTR"/>
    <property type="match status" value="1"/>
</dbReference>
<dbReference type="SMART" id="SM00448">
    <property type="entry name" value="REC"/>
    <property type="match status" value="1"/>
</dbReference>
<evidence type="ECO:0000259" key="2">
    <source>
        <dbReference type="PROSITE" id="PS50110"/>
    </source>
</evidence>
<dbReference type="Proteomes" id="UP000284177">
    <property type="component" value="Unassembled WGS sequence"/>
</dbReference>
<dbReference type="OrthoDB" id="9809318at2"/>
<reference evidence="4 5" key="1">
    <citation type="submission" date="2016-08" db="EMBL/GenBank/DDBJ databases">
        <title>Novel Firmicutes and Novel Genomes.</title>
        <authorList>
            <person name="Poppleton D.I."/>
            <person name="Gribaldo S."/>
        </authorList>
    </citation>
    <scope>NUCLEOTIDE SEQUENCE [LARGE SCALE GENOMIC DNA]</scope>
    <source>
        <strain evidence="4 5">CTT3</strain>
    </source>
</reference>
<evidence type="ECO:0000256" key="1">
    <source>
        <dbReference type="PROSITE-ProRule" id="PRU00169"/>
    </source>
</evidence>
<dbReference type="InterPro" id="IPR011006">
    <property type="entry name" value="CheY-like_superfamily"/>
</dbReference>
<feature type="modified residue" description="4-aspartylphosphate" evidence="1">
    <location>
        <position position="54"/>
    </location>
</feature>